<keyword evidence="9" id="KW-1185">Reference proteome</keyword>
<dbReference type="FunFam" id="2.20.25.80:FF:000002">
    <property type="entry name" value="probable WRKY transcription factor 31"/>
    <property type="match status" value="1"/>
</dbReference>
<dbReference type="AlphaFoldDB" id="B9R961"/>
<feature type="compositionally biased region" description="Acidic residues" evidence="6">
    <location>
        <begin position="236"/>
        <end position="247"/>
    </location>
</feature>
<comment type="subcellular location">
    <subcellularLocation>
        <location evidence="1">Nucleus</location>
    </subcellularLocation>
</comment>
<keyword evidence="5" id="KW-0539">Nucleus</keyword>
<feature type="region of interest" description="Disordered" evidence="6">
    <location>
        <begin position="226"/>
        <end position="264"/>
    </location>
</feature>
<proteinExistence type="predicted"/>
<dbReference type="STRING" id="3988.B9R961"/>
<evidence type="ECO:0000313" key="9">
    <source>
        <dbReference type="Proteomes" id="UP000008311"/>
    </source>
</evidence>
<feature type="compositionally biased region" description="Polar residues" evidence="6">
    <location>
        <begin position="374"/>
        <end position="386"/>
    </location>
</feature>
<feature type="compositionally biased region" description="Low complexity" evidence="6">
    <location>
        <begin position="624"/>
        <end position="643"/>
    </location>
</feature>
<dbReference type="eggNOG" id="ENOG502QVE0">
    <property type="taxonomic scope" value="Eukaryota"/>
</dbReference>
<gene>
    <name evidence="8" type="ORF">RCOM_1513950</name>
</gene>
<dbReference type="OrthoDB" id="1912868at2759"/>
<feature type="region of interest" description="Disordered" evidence="6">
    <location>
        <begin position="365"/>
        <end position="386"/>
    </location>
</feature>
<feature type="domain" description="WRKY" evidence="7">
    <location>
        <begin position="282"/>
        <end position="348"/>
    </location>
</feature>
<dbReference type="GO" id="GO:0043565">
    <property type="term" value="F:sequence-specific DNA binding"/>
    <property type="evidence" value="ECO:0007669"/>
    <property type="project" value="InterPro"/>
</dbReference>
<feature type="compositionally biased region" description="Polar residues" evidence="6">
    <location>
        <begin position="89"/>
        <end position="101"/>
    </location>
</feature>
<feature type="compositionally biased region" description="Polar residues" evidence="6">
    <location>
        <begin position="58"/>
        <end position="71"/>
    </location>
</feature>
<sequence length="651" mass="70617">MEDHALMRRSGHGGLPKEEIPPPDSSSGGGDDQGSCREDIVAKVGNKRPYHETDDIKSSLSEPNKDLSWNKQVGIATNKERPTMDFYSKASSSSPKQQDNWLESARAEMEEVRKENQRLKLYLGQMMKDYQALQKQFYEIIQQEETKKSTSTVDNHDHNLDHHQTVEEPELVSLSLGRFSSDYSIKDGKSKTSSQGKDDNEIANNEGLFLGLDCKFEVSEVINGNEQSLRPSPVDSFEEQPKEEDGETWPPKVLKNTMPGGEDEALQQNPLKKARVCVRARCDTPTMNDGCQWRKYGQKIAKGNPCPRAYYRCTVAPSCPVRKQVQRCADDMTILITTYEGTHNHQLPLSATAMASTTSAAASMLLSGSSSSSRTGPNHSSPTTSIPADLHGLKFFLSNNSYDSKQFNLHNSSLSTSPSHPTITLDLTNSSNPPSSSTFINRPFSSTYPPVPKFAPPNTLNFGSSESSGMPWSNGFFSYGNNTSQPYNKNPLIGSLNLGRSIMENNIFQSYMQKKTPATTTTHQQALPDTIAAATKAITADPSFQSALAAALTSIIGTGNSGSSGVGSGGGSLNLGSGDNMAQNLKWGENFSVASSCSSTITTPKGNACATSYLNKTTSTNSQPGNLMLLPPNSLPFSSPKSPNDSRDHAS</sequence>
<dbReference type="EMBL" id="EQ973773">
    <property type="protein sequence ID" value="EEF52138.1"/>
    <property type="molecule type" value="Genomic_DNA"/>
</dbReference>
<dbReference type="InParanoid" id="B9R961"/>
<evidence type="ECO:0000256" key="1">
    <source>
        <dbReference type="ARBA" id="ARBA00004123"/>
    </source>
</evidence>
<keyword evidence="4" id="KW-0804">Transcription</keyword>
<dbReference type="GO" id="GO:0003700">
    <property type="term" value="F:DNA-binding transcription factor activity"/>
    <property type="evidence" value="ECO:0007669"/>
    <property type="project" value="InterPro"/>
</dbReference>
<dbReference type="InterPro" id="IPR003657">
    <property type="entry name" value="WRKY_dom"/>
</dbReference>
<organism evidence="8 9">
    <name type="scientific">Ricinus communis</name>
    <name type="common">Castor bean</name>
    <dbReference type="NCBI Taxonomy" id="3988"/>
    <lineage>
        <taxon>Eukaryota</taxon>
        <taxon>Viridiplantae</taxon>
        <taxon>Streptophyta</taxon>
        <taxon>Embryophyta</taxon>
        <taxon>Tracheophyta</taxon>
        <taxon>Spermatophyta</taxon>
        <taxon>Magnoliopsida</taxon>
        <taxon>eudicotyledons</taxon>
        <taxon>Gunneridae</taxon>
        <taxon>Pentapetalae</taxon>
        <taxon>rosids</taxon>
        <taxon>fabids</taxon>
        <taxon>Malpighiales</taxon>
        <taxon>Euphorbiaceae</taxon>
        <taxon>Acalyphoideae</taxon>
        <taxon>Acalypheae</taxon>
        <taxon>Ricinus</taxon>
    </lineage>
</organism>
<reference evidence="9" key="1">
    <citation type="journal article" date="2010" name="Nat. Biotechnol.">
        <title>Draft genome sequence of the oilseed species Ricinus communis.</title>
        <authorList>
            <person name="Chan A.P."/>
            <person name="Crabtree J."/>
            <person name="Zhao Q."/>
            <person name="Lorenzi H."/>
            <person name="Orvis J."/>
            <person name="Puiu D."/>
            <person name="Melake-Berhan A."/>
            <person name="Jones K.M."/>
            <person name="Redman J."/>
            <person name="Chen G."/>
            <person name="Cahoon E.B."/>
            <person name="Gedil M."/>
            <person name="Stanke M."/>
            <person name="Haas B.J."/>
            <person name="Wortman J.R."/>
            <person name="Fraser-Liggett C.M."/>
            <person name="Ravel J."/>
            <person name="Rabinowicz P.D."/>
        </authorList>
    </citation>
    <scope>NUCLEOTIDE SEQUENCE [LARGE SCALE GENOMIC DNA]</scope>
    <source>
        <strain evidence="9">cv. Hale</strain>
    </source>
</reference>
<dbReference type="InterPro" id="IPR044810">
    <property type="entry name" value="WRKY_plant"/>
</dbReference>
<dbReference type="Gene3D" id="2.20.25.80">
    <property type="entry name" value="WRKY domain"/>
    <property type="match status" value="1"/>
</dbReference>
<dbReference type="OMA" id="WPPKKVL"/>
<dbReference type="SUPFAM" id="SSF118290">
    <property type="entry name" value="WRKY DNA-binding domain"/>
    <property type="match status" value="1"/>
</dbReference>
<dbReference type="InterPro" id="IPR036576">
    <property type="entry name" value="WRKY_dom_sf"/>
</dbReference>
<evidence type="ECO:0000259" key="7">
    <source>
        <dbReference type="PROSITE" id="PS50811"/>
    </source>
</evidence>
<evidence type="ECO:0000256" key="2">
    <source>
        <dbReference type="ARBA" id="ARBA00023015"/>
    </source>
</evidence>
<evidence type="ECO:0000256" key="6">
    <source>
        <dbReference type="SAM" id="MobiDB-lite"/>
    </source>
</evidence>
<feature type="region of interest" description="Disordered" evidence="6">
    <location>
        <begin position="620"/>
        <end position="651"/>
    </location>
</feature>
<dbReference type="Proteomes" id="UP000008311">
    <property type="component" value="Unassembled WGS sequence"/>
</dbReference>
<name>B9R961_RICCO</name>
<evidence type="ECO:0000256" key="4">
    <source>
        <dbReference type="ARBA" id="ARBA00023163"/>
    </source>
</evidence>
<evidence type="ECO:0000256" key="3">
    <source>
        <dbReference type="ARBA" id="ARBA00023125"/>
    </source>
</evidence>
<dbReference type="PROSITE" id="PS50811">
    <property type="entry name" value="WRKY"/>
    <property type="match status" value="1"/>
</dbReference>
<dbReference type="Pfam" id="PF03106">
    <property type="entry name" value="WRKY"/>
    <property type="match status" value="1"/>
</dbReference>
<protein>
    <submittedName>
        <fullName evidence="8">WRKY transcription factor, putative</fullName>
    </submittedName>
</protein>
<dbReference type="PANTHER" id="PTHR31429:SF86">
    <property type="entry name" value="WRKY TRANSCRIPTION FACTOR 61-RELATED"/>
    <property type="match status" value="1"/>
</dbReference>
<accession>B9R961</accession>
<evidence type="ECO:0000256" key="5">
    <source>
        <dbReference type="ARBA" id="ARBA00023242"/>
    </source>
</evidence>
<keyword evidence="2" id="KW-0805">Transcription regulation</keyword>
<dbReference type="SMART" id="SM00774">
    <property type="entry name" value="WRKY"/>
    <property type="match status" value="1"/>
</dbReference>
<dbReference type="PANTHER" id="PTHR31429">
    <property type="entry name" value="WRKY TRANSCRIPTION FACTOR 36-RELATED"/>
    <property type="match status" value="1"/>
</dbReference>
<keyword evidence="3" id="KW-0238">DNA-binding</keyword>
<feature type="region of interest" description="Disordered" evidence="6">
    <location>
        <begin position="1"/>
        <end position="101"/>
    </location>
</feature>
<dbReference type="GO" id="GO:0005634">
    <property type="term" value="C:nucleus"/>
    <property type="evidence" value="ECO:0007669"/>
    <property type="project" value="UniProtKB-SubCell"/>
</dbReference>
<evidence type="ECO:0000313" key="8">
    <source>
        <dbReference type="EMBL" id="EEF52138.1"/>
    </source>
</evidence>